<evidence type="ECO:0000313" key="1">
    <source>
        <dbReference type="EMBL" id="QKG83254.1"/>
    </source>
</evidence>
<name>A0A7D4CD14_9BACL</name>
<accession>A0A7D4CD14</accession>
<sequence>MMRENRKEYQLTSVDQALMDQLAGQVRDCYRQMTEIALRAMDEGGEADLTQVVTGDEGKSGDPLHDEEVRWWMGPGQELCYRKDGGKVIIRPLR</sequence>
<dbReference type="KEGG" id="kpul:GXN76_01435"/>
<protein>
    <submittedName>
        <fullName evidence="1">Uncharacterized protein</fullName>
    </submittedName>
</protein>
<proteinExistence type="predicted"/>
<dbReference type="RefSeq" id="WP_173219647.1">
    <property type="nucleotide sequence ID" value="NZ_CP048104.1"/>
</dbReference>
<dbReference type="AlphaFoldDB" id="A0A7D4CD14"/>
<gene>
    <name evidence="1" type="ORF">GXN76_01435</name>
</gene>
<organism evidence="1 2">
    <name type="scientific">Kroppenstedtia pulmonis</name>
    <dbReference type="NCBI Taxonomy" id="1380685"/>
    <lineage>
        <taxon>Bacteria</taxon>
        <taxon>Bacillati</taxon>
        <taxon>Bacillota</taxon>
        <taxon>Bacilli</taxon>
        <taxon>Bacillales</taxon>
        <taxon>Thermoactinomycetaceae</taxon>
        <taxon>Kroppenstedtia</taxon>
    </lineage>
</organism>
<dbReference type="EMBL" id="CP048104">
    <property type="protein sequence ID" value="QKG83254.1"/>
    <property type="molecule type" value="Genomic_DNA"/>
</dbReference>
<keyword evidence="2" id="KW-1185">Reference proteome</keyword>
<reference evidence="1 2" key="1">
    <citation type="submission" date="2020-01" db="EMBL/GenBank/DDBJ databases">
        <authorList>
            <person name="Gulvik C.A."/>
            <person name="Batra D.G."/>
        </authorList>
    </citation>
    <scope>NUCLEOTIDE SEQUENCE [LARGE SCALE GENOMIC DNA]</scope>
    <source>
        <strain evidence="1 2">W9323</strain>
    </source>
</reference>
<evidence type="ECO:0000313" key="2">
    <source>
        <dbReference type="Proteomes" id="UP000503088"/>
    </source>
</evidence>
<dbReference type="Proteomes" id="UP000503088">
    <property type="component" value="Chromosome"/>
</dbReference>